<accession>A0ABY6D7H5</accession>
<feature type="transmembrane region" description="Helical" evidence="4">
    <location>
        <begin position="82"/>
        <end position="103"/>
    </location>
</feature>
<evidence type="ECO:0000256" key="1">
    <source>
        <dbReference type="ARBA" id="ARBA00022692"/>
    </source>
</evidence>
<evidence type="ECO:0000313" key="7">
    <source>
        <dbReference type="Proteomes" id="UP001064087"/>
    </source>
</evidence>
<dbReference type="Pfam" id="PF07690">
    <property type="entry name" value="MFS_1"/>
    <property type="match status" value="1"/>
</dbReference>
<dbReference type="EMBL" id="CP106738">
    <property type="protein sequence ID" value="UXX82094.1"/>
    <property type="molecule type" value="Genomic_DNA"/>
</dbReference>
<dbReference type="RefSeq" id="WP_263047122.1">
    <property type="nucleotide sequence ID" value="NZ_CP106738.1"/>
</dbReference>
<dbReference type="PROSITE" id="PS50850">
    <property type="entry name" value="MFS"/>
    <property type="match status" value="1"/>
</dbReference>
<keyword evidence="1 4" id="KW-0812">Transmembrane</keyword>
<keyword evidence="3 4" id="KW-0472">Membrane</keyword>
<keyword evidence="2 4" id="KW-1133">Transmembrane helix</keyword>
<evidence type="ECO:0000259" key="5">
    <source>
        <dbReference type="PROSITE" id="PS50850"/>
    </source>
</evidence>
<evidence type="ECO:0000256" key="2">
    <source>
        <dbReference type="ARBA" id="ARBA00022989"/>
    </source>
</evidence>
<dbReference type="Proteomes" id="UP001064087">
    <property type="component" value="Chromosome"/>
</dbReference>
<dbReference type="InterPro" id="IPR011701">
    <property type="entry name" value="MFS"/>
</dbReference>
<evidence type="ECO:0000256" key="4">
    <source>
        <dbReference type="SAM" id="Phobius"/>
    </source>
</evidence>
<feature type="transmembrane region" description="Helical" evidence="4">
    <location>
        <begin position="379"/>
        <end position="401"/>
    </location>
</feature>
<organism evidence="6 7">
    <name type="scientific">Roseovarius pelagicus</name>
    <dbReference type="NCBI Taxonomy" id="2980108"/>
    <lineage>
        <taxon>Bacteria</taxon>
        <taxon>Pseudomonadati</taxon>
        <taxon>Pseudomonadota</taxon>
        <taxon>Alphaproteobacteria</taxon>
        <taxon>Rhodobacterales</taxon>
        <taxon>Roseobacteraceae</taxon>
        <taxon>Roseovarius</taxon>
    </lineage>
</organism>
<sequence>MTDAALPQHDDARARRNVTVLVMAQAFLGAQMPMIFVVAGLAGQSLASNVCFATLPISLLVIGSMLSATPVSALMQKYGRRAGFFVGAAGGATGALVGAYGLYLGSFPVFLLGSFLSGIYMSAQGFYRFAAADTASDAFRPKAISYVMAGGLVSAVIGPQLVKLTADAMVVTFLGTYLAVIVLNIVGSALFLLIDIPKPVPPSADSPKGRTRLELLKTPRIAVAVICAMVSYALMNLVMTSTPLAVVGCGFSANTAADVVTGHVLAMFAPSFFTGHLIARFGVEKIVAAGVLILAAAGVVALNGVEIENFFVALILLGLGWNFGFIGATSMLAGAHEPHERGRMQGLNDLLVFGGVTLASLSSGGLMNCSGGDAQTGWTAVNLAMAPFLALAGGALIWLMMRPRDIA</sequence>
<dbReference type="PANTHER" id="PTHR23534">
    <property type="entry name" value="MFS PERMEASE"/>
    <property type="match status" value="1"/>
</dbReference>
<dbReference type="InterPro" id="IPR020846">
    <property type="entry name" value="MFS_dom"/>
</dbReference>
<gene>
    <name evidence="6" type="ORF">N7U68_13385</name>
</gene>
<feature type="transmembrane region" description="Helical" evidence="4">
    <location>
        <begin position="109"/>
        <end position="131"/>
    </location>
</feature>
<feature type="transmembrane region" description="Helical" evidence="4">
    <location>
        <begin position="168"/>
        <end position="194"/>
    </location>
</feature>
<evidence type="ECO:0000313" key="6">
    <source>
        <dbReference type="EMBL" id="UXX82094.1"/>
    </source>
</evidence>
<feature type="transmembrane region" description="Helical" evidence="4">
    <location>
        <begin position="55"/>
        <end position="75"/>
    </location>
</feature>
<name>A0ABY6D7H5_9RHOB</name>
<feature type="transmembrane region" description="Helical" evidence="4">
    <location>
        <begin position="143"/>
        <end position="162"/>
    </location>
</feature>
<evidence type="ECO:0000256" key="3">
    <source>
        <dbReference type="ARBA" id="ARBA00023136"/>
    </source>
</evidence>
<feature type="transmembrane region" description="Helical" evidence="4">
    <location>
        <begin position="20"/>
        <end position="43"/>
    </location>
</feature>
<proteinExistence type="predicted"/>
<reference evidence="6" key="1">
    <citation type="submission" date="2022-10" db="EMBL/GenBank/DDBJ databases">
        <title>Roseovarius pelagicus sp. nov., isolated from Arctic seawater.</title>
        <authorList>
            <person name="Hong Y.W."/>
            <person name="Hwang C.Y."/>
        </authorList>
    </citation>
    <scope>NUCLEOTIDE SEQUENCE</scope>
    <source>
        <strain evidence="6">HL-MP18</strain>
    </source>
</reference>
<feature type="transmembrane region" description="Helical" evidence="4">
    <location>
        <begin position="311"/>
        <end position="335"/>
    </location>
</feature>
<feature type="transmembrane region" description="Helical" evidence="4">
    <location>
        <begin position="221"/>
        <end position="239"/>
    </location>
</feature>
<feature type="transmembrane region" description="Helical" evidence="4">
    <location>
        <begin position="347"/>
        <end position="367"/>
    </location>
</feature>
<dbReference type="InterPro" id="IPR036259">
    <property type="entry name" value="MFS_trans_sf"/>
</dbReference>
<dbReference type="PANTHER" id="PTHR23534:SF1">
    <property type="entry name" value="MAJOR FACILITATOR SUPERFAMILY PROTEIN"/>
    <property type="match status" value="1"/>
</dbReference>
<keyword evidence="7" id="KW-1185">Reference proteome</keyword>
<protein>
    <submittedName>
        <fullName evidence="6">MFS transporter</fullName>
    </submittedName>
</protein>
<feature type="transmembrane region" description="Helical" evidence="4">
    <location>
        <begin position="259"/>
        <end position="279"/>
    </location>
</feature>
<feature type="transmembrane region" description="Helical" evidence="4">
    <location>
        <begin position="286"/>
        <end position="305"/>
    </location>
</feature>
<dbReference type="SUPFAM" id="SSF103473">
    <property type="entry name" value="MFS general substrate transporter"/>
    <property type="match status" value="1"/>
</dbReference>
<dbReference type="Gene3D" id="1.20.1250.20">
    <property type="entry name" value="MFS general substrate transporter like domains"/>
    <property type="match status" value="1"/>
</dbReference>
<feature type="domain" description="Major facilitator superfamily (MFS) profile" evidence="5">
    <location>
        <begin position="168"/>
        <end position="407"/>
    </location>
</feature>